<sequence>MPQFKTTVVAIAAIALSGCAFQKQAIRLEPKLEAPQSTIGSGKLTMVNVADERPRSTLGTRGVAGIGEQLTVEGDLRKIIENSVTQGLQQQGFATDGPMENQLRVEIRNLDYVVNSGFWAGKLNIEFLLKGICIKGNARPYEQMYRGEYRKNVQVVQGAASNNLFVNDVVSQAINSLLKDEKLMRCLAE</sequence>
<comment type="caution">
    <text evidence="1">The sequence shown here is derived from an EMBL/GenBank/DDBJ whole genome shotgun (WGS) entry which is preliminary data.</text>
</comment>
<reference evidence="1 2" key="1">
    <citation type="submission" date="2018-08" db="EMBL/GenBank/DDBJ databases">
        <title>Lysobacter sp. zong2l5, whole genome shotgun sequence.</title>
        <authorList>
            <person name="Zhang X."/>
            <person name="Feng G."/>
            <person name="Zhu H."/>
        </authorList>
    </citation>
    <scope>NUCLEOTIDE SEQUENCE [LARGE SCALE GENOMIC DNA]</scope>
    <source>
        <strain evidence="2">zong2l5</strain>
    </source>
</reference>
<organism evidence="1 2">
    <name type="scientific">Lysobacter silvisoli</name>
    <dbReference type="NCBI Taxonomy" id="2293254"/>
    <lineage>
        <taxon>Bacteria</taxon>
        <taxon>Pseudomonadati</taxon>
        <taxon>Pseudomonadota</taxon>
        <taxon>Gammaproteobacteria</taxon>
        <taxon>Lysobacterales</taxon>
        <taxon>Lysobacteraceae</taxon>
        <taxon>Lysobacter</taxon>
    </lineage>
</organism>
<dbReference type="OrthoDB" id="6064766at2"/>
<dbReference type="RefSeq" id="WP_115861346.1">
    <property type="nucleotide sequence ID" value="NZ_QTSU01000004.1"/>
</dbReference>
<dbReference type="PROSITE" id="PS51257">
    <property type="entry name" value="PROKAR_LIPOPROTEIN"/>
    <property type="match status" value="1"/>
</dbReference>
<gene>
    <name evidence="1" type="ORF">DX914_17905</name>
</gene>
<proteinExistence type="predicted"/>
<evidence type="ECO:0000313" key="2">
    <source>
        <dbReference type="Proteomes" id="UP000264492"/>
    </source>
</evidence>
<accession>A0A371JX22</accession>
<protein>
    <recommendedName>
        <fullName evidence="3">Lipoprotein</fullName>
    </recommendedName>
</protein>
<evidence type="ECO:0000313" key="1">
    <source>
        <dbReference type="EMBL" id="RDZ26147.1"/>
    </source>
</evidence>
<dbReference type="InterPro" id="IPR005619">
    <property type="entry name" value="Uncharacterised_YajG"/>
</dbReference>
<keyword evidence="2" id="KW-1185">Reference proteome</keyword>
<dbReference type="AlphaFoldDB" id="A0A371JX22"/>
<dbReference type="EMBL" id="QTSU01000004">
    <property type="protein sequence ID" value="RDZ26147.1"/>
    <property type="molecule type" value="Genomic_DNA"/>
</dbReference>
<evidence type="ECO:0008006" key="3">
    <source>
        <dbReference type="Google" id="ProtNLM"/>
    </source>
</evidence>
<dbReference type="Pfam" id="PF03923">
    <property type="entry name" value="Lipoprotein_16"/>
    <property type="match status" value="1"/>
</dbReference>
<name>A0A371JX22_9GAMM</name>
<dbReference type="Proteomes" id="UP000264492">
    <property type="component" value="Unassembled WGS sequence"/>
</dbReference>